<dbReference type="AlphaFoldDB" id="A0A512BQW4"/>
<evidence type="ECO:0000256" key="1">
    <source>
        <dbReference type="ARBA" id="ARBA00004613"/>
    </source>
</evidence>
<evidence type="ECO:0000313" key="4">
    <source>
        <dbReference type="EMBL" id="GEO14340.1"/>
    </source>
</evidence>
<dbReference type="GO" id="GO:0005576">
    <property type="term" value="C:extracellular region"/>
    <property type="evidence" value="ECO:0007669"/>
    <property type="project" value="UniProtKB-SubCell"/>
</dbReference>
<dbReference type="PANTHER" id="PTHR38340:SF1">
    <property type="entry name" value="S-LAYER PROTEIN"/>
    <property type="match status" value="1"/>
</dbReference>
<keyword evidence="2" id="KW-0964">Secreted</keyword>
<dbReference type="PANTHER" id="PTHR38340">
    <property type="entry name" value="S-LAYER PROTEIN"/>
    <property type="match status" value="1"/>
</dbReference>
<gene>
    <name evidence="4" type="ORF">MAE02_20360</name>
</gene>
<dbReference type="Gene3D" id="2.150.10.10">
    <property type="entry name" value="Serralysin-like metalloprotease, C-terminal"/>
    <property type="match status" value="1"/>
</dbReference>
<organism evidence="4 5">
    <name type="scientific">Microvirga aerophila</name>
    <dbReference type="NCBI Taxonomy" id="670291"/>
    <lineage>
        <taxon>Bacteria</taxon>
        <taxon>Pseudomonadati</taxon>
        <taxon>Pseudomonadota</taxon>
        <taxon>Alphaproteobacteria</taxon>
        <taxon>Hyphomicrobiales</taxon>
        <taxon>Methylobacteriaceae</taxon>
        <taxon>Microvirga</taxon>
    </lineage>
</organism>
<keyword evidence="5" id="KW-1185">Reference proteome</keyword>
<comment type="subcellular location">
    <subcellularLocation>
        <location evidence="1">Secreted</location>
    </subcellularLocation>
</comment>
<dbReference type="PROSITE" id="PS00330">
    <property type="entry name" value="HEMOLYSIN_CALCIUM"/>
    <property type="match status" value="1"/>
</dbReference>
<dbReference type="PRINTS" id="PR00313">
    <property type="entry name" value="CABNDNGRPT"/>
</dbReference>
<dbReference type="Pfam" id="PF00353">
    <property type="entry name" value="HemolysinCabind"/>
    <property type="match status" value="1"/>
</dbReference>
<comment type="caution">
    <text evidence="4">The sequence shown here is derived from an EMBL/GenBank/DDBJ whole genome shotgun (WGS) entry which is preliminary data.</text>
</comment>
<dbReference type="RefSeq" id="WP_114184785.1">
    <property type="nucleotide sequence ID" value="NZ_BJYU01000022.1"/>
</dbReference>
<evidence type="ECO:0000256" key="2">
    <source>
        <dbReference type="ARBA" id="ARBA00022525"/>
    </source>
</evidence>
<evidence type="ECO:0000313" key="5">
    <source>
        <dbReference type="Proteomes" id="UP000321085"/>
    </source>
</evidence>
<dbReference type="SUPFAM" id="SSF51120">
    <property type="entry name" value="beta-Roll"/>
    <property type="match status" value="1"/>
</dbReference>
<feature type="region of interest" description="Disordered" evidence="3">
    <location>
        <begin position="1"/>
        <end position="28"/>
    </location>
</feature>
<evidence type="ECO:0000256" key="3">
    <source>
        <dbReference type="SAM" id="MobiDB-lite"/>
    </source>
</evidence>
<accession>A0A512BQW4</accession>
<protein>
    <recommendedName>
        <fullName evidence="6">Calcium-binding protein</fullName>
    </recommendedName>
</protein>
<dbReference type="InterPro" id="IPR050557">
    <property type="entry name" value="RTX_toxin/Mannuronan_C5-epim"/>
</dbReference>
<dbReference type="Proteomes" id="UP000321085">
    <property type="component" value="Unassembled WGS sequence"/>
</dbReference>
<dbReference type="InterPro" id="IPR001343">
    <property type="entry name" value="Hemolysn_Ca-bd"/>
</dbReference>
<feature type="compositionally biased region" description="Polar residues" evidence="3">
    <location>
        <begin position="1"/>
        <end position="11"/>
    </location>
</feature>
<dbReference type="GO" id="GO:0005509">
    <property type="term" value="F:calcium ion binding"/>
    <property type="evidence" value="ECO:0007669"/>
    <property type="project" value="InterPro"/>
</dbReference>
<sequence>MATRSGTSGEDTISGGPGADQLYGRAGNDRLSGFEGRDFLWGGSGNDNLSGGLEHRTICRTRSVPTPA</sequence>
<name>A0A512BQW4_9HYPH</name>
<reference evidence="4 5" key="1">
    <citation type="submission" date="2019-07" db="EMBL/GenBank/DDBJ databases">
        <title>Whole genome shotgun sequence of Microvirga aerophila NBRC 106136.</title>
        <authorList>
            <person name="Hosoyama A."/>
            <person name="Uohara A."/>
            <person name="Ohji S."/>
            <person name="Ichikawa N."/>
        </authorList>
    </citation>
    <scope>NUCLEOTIDE SEQUENCE [LARGE SCALE GENOMIC DNA]</scope>
    <source>
        <strain evidence="4 5">NBRC 106136</strain>
    </source>
</reference>
<evidence type="ECO:0008006" key="6">
    <source>
        <dbReference type="Google" id="ProtNLM"/>
    </source>
</evidence>
<dbReference type="InterPro" id="IPR011049">
    <property type="entry name" value="Serralysin-like_metalloprot_C"/>
</dbReference>
<dbReference type="InterPro" id="IPR018511">
    <property type="entry name" value="Hemolysin-typ_Ca-bd_CS"/>
</dbReference>
<dbReference type="EMBL" id="BJYU01000022">
    <property type="protein sequence ID" value="GEO14340.1"/>
    <property type="molecule type" value="Genomic_DNA"/>
</dbReference>
<proteinExistence type="predicted"/>